<dbReference type="InterPro" id="IPR025427">
    <property type="entry name" value="DUF4160"/>
</dbReference>
<organism evidence="1 2">
    <name type="scientific">Nostoc cycadae WK-1</name>
    <dbReference type="NCBI Taxonomy" id="1861711"/>
    <lineage>
        <taxon>Bacteria</taxon>
        <taxon>Bacillati</taxon>
        <taxon>Cyanobacteriota</taxon>
        <taxon>Cyanophyceae</taxon>
        <taxon>Nostocales</taxon>
        <taxon>Nostocaceae</taxon>
        <taxon>Nostoc</taxon>
    </lineage>
</organism>
<evidence type="ECO:0000313" key="2">
    <source>
        <dbReference type="Proteomes" id="UP000236527"/>
    </source>
</evidence>
<dbReference type="Proteomes" id="UP000236527">
    <property type="component" value="Unassembled WGS sequence"/>
</dbReference>
<comment type="caution">
    <text evidence="1">The sequence shown here is derived from an EMBL/GenBank/DDBJ whole genome shotgun (WGS) entry which is preliminary data.</text>
</comment>
<reference evidence="2" key="1">
    <citation type="journal article" date="2018" name="Genome Announc.">
        <title>Draft Genome Sequence of the Nitrogen-Fixing and Hormogonia-Inducing Cyanobacterium Nostoc cycadae Strain WK-1, Isolated from the Coralloid Roots of Cycas revoluta.</title>
        <authorList>
            <person name="Kanesaki Y."/>
            <person name="Hirose M."/>
            <person name="Hirose Y."/>
            <person name="Fujisawa T."/>
            <person name="Nakamura Y."/>
            <person name="Watanabe S."/>
            <person name="Matsunaga S."/>
            <person name="Uchida H."/>
            <person name="Murakami A."/>
        </authorList>
    </citation>
    <scope>NUCLEOTIDE SEQUENCE [LARGE SCALE GENOMIC DNA]</scope>
    <source>
        <strain evidence="2">WK-1</strain>
    </source>
</reference>
<dbReference type="RefSeq" id="WP_103126333.1">
    <property type="nucleotide sequence ID" value="NZ_DF978438.1"/>
</dbReference>
<protein>
    <submittedName>
        <fullName evidence="1">Transcriptional regulator</fullName>
    </submittedName>
</protein>
<evidence type="ECO:0000313" key="1">
    <source>
        <dbReference type="EMBL" id="GBE94687.1"/>
    </source>
</evidence>
<dbReference type="EMBL" id="BDGE01000083">
    <property type="protein sequence ID" value="GBE94687.1"/>
    <property type="molecule type" value="Genomic_DNA"/>
</dbReference>
<gene>
    <name evidence="1" type="ORF">NCWK1_4466</name>
</gene>
<sequence>MPEISRFLGIIITMYYNDHPPPHFHVRYNQQKAIIDIETLSILEGKLSSRVLALVLEWANLHKAELMDNWEKARLNSPLEKIEPLE</sequence>
<keyword evidence="2" id="KW-1185">Reference proteome</keyword>
<name>A0A2H6LNB0_9NOSO</name>
<accession>A0A2H6LNB0</accession>
<dbReference type="AlphaFoldDB" id="A0A2H6LNB0"/>
<proteinExistence type="predicted"/>
<dbReference type="Pfam" id="PF13711">
    <property type="entry name" value="DUF4160"/>
    <property type="match status" value="1"/>
</dbReference>